<proteinExistence type="predicted"/>
<comment type="caution">
    <text evidence="1">The sequence shown here is derived from an EMBL/GenBank/DDBJ whole genome shotgun (WGS) entry which is preliminary data.</text>
</comment>
<sequence>MALGIASLVAPNASAEALVKYPGHFPSIQACQAEGRELVRRTWASWYECRYDGPWFLYYEPR</sequence>
<accession>A0ABP7QUP0</accession>
<evidence type="ECO:0000313" key="1">
    <source>
        <dbReference type="EMBL" id="GAA3988385.1"/>
    </source>
</evidence>
<dbReference type="EMBL" id="BAABAL010000003">
    <property type="protein sequence ID" value="GAA3988385.1"/>
    <property type="molecule type" value="Genomic_DNA"/>
</dbReference>
<name>A0ABP7QUP0_9PSEU</name>
<gene>
    <name evidence="1" type="ORF">GCM10022247_03530</name>
</gene>
<evidence type="ECO:0000313" key="2">
    <source>
        <dbReference type="Proteomes" id="UP001501747"/>
    </source>
</evidence>
<keyword evidence="2" id="KW-1185">Reference proteome</keyword>
<organism evidence="1 2">
    <name type="scientific">Allokutzneria multivorans</name>
    <dbReference type="NCBI Taxonomy" id="1142134"/>
    <lineage>
        <taxon>Bacteria</taxon>
        <taxon>Bacillati</taxon>
        <taxon>Actinomycetota</taxon>
        <taxon>Actinomycetes</taxon>
        <taxon>Pseudonocardiales</taxon>
        <taxon>Pseudonocardiaceae</taxon>
        <taxon>Allokutzneria</taxon>
    </lineage>
</organism>
<protein>
    <submittedName>
        <fullName evidence="1">Uncharacterized protein</fullName>
    </submittedName>
</protein>
<dbReference type="Proteomes" id="UP001501747">
    <property type="component" value="Unassembled WGS sequence"/>
</dbReference>
<reference evidence="2" key="1">
    <citation type="journal article" date="2019" name="Int. J. Syst. Evol. Microbiol.">
        <title>The Global Catalogue of Microorganisms (GCM) 10K type strain sequencing project: providing services to taxonomists for standard genome sequencing and annotation.</title>
        <authorList>
            <consortium name="The Broad Institute Genomics Platform"/>
            <consortium name="The Broad Institute Genome Sequencing Center for Infectious Disease"/>
            <person name="Wu L."/>
            <person name="Ma J."/>
        </authorList>
    </citation>
    <scope>NUCLEOTIDE SEQUENCE [LARGE SCALE GENOMIC DNA]</scope>
    <source>
        <strain evidence="2">JCM 17342</strain>
    </source>
</reference>